<dbReference type="AlphaFoldDB" id="A0A0P7AHS5"/>
<dbReference type="OrthoDB" id="959664at2"/>
<keyword evidence="2" id="KW-1185">Reference proteome</keyword>
<gene>
    <name evidence="1" type="ORF">I595_31</name>
</gene>
<accession>A0A0P7AHS5</accession>
<evidence type="ECO:0000313" key="2">
    <source>
        <dbReference type="Proteomes" id="UP000050280"/>
    </source>
</evidence>
<proteinExistence type="predicted"/>
<organism evidence="1 2">
    <name type="scientific">Croceitalea dokdonensis DOKDO 023</name>
    <dbReference type="NCBI Taxonomy" id="1300341"/>
    <lineage>
        <taxon>Bacteria</taxon>
        <taxon>Pseudomonadati</taxon>
        <taxon>Bacteroidota</taxon>
        <taxon>Flavobacteriia</taxon>
        <taxon>Flavobacteriales</taxon>
        <taxon>Flavobacteriaceae</taxon>
        <taxon>Croceitalea</taxon>
    </lineage>
</organism>
<comment type="caution">
    <text evidence="1">The sequence shown here is derived from an EMBL/GenBank/DDBJ whole genome shotgun (WGS) entry which is preliminary data.</text>
</comment>
<dbReference type="EMBL" id="LDJX01000001">
    <property type="protein sequence ID" value="KPM33129.1"/>
    <property type="molecule type" value="Genomic_DNA"/>
</dbReference>
<dbReference type="Pfam" id="PF13376">
    <property type="entry name" value="OmdA"/>
    <property type="match status" value="1"/>
</dbReference>
<dbReference type="STRING" id="1300341.I595_31"/>
<evidence type="ECO:0000313" key="1">
    <source>
        <dbReference type="EMBL" id="KPM33129.1"/>
    </source>
</evidence>
<name>A0A0P7AHS5_9FLAO</name>
<sequence>MLQSPIFEITLSGDIYALKLPIKPIRPFLEQKLNRVRVMATYKTNTLSFHGAIQKRKGGYVMMFGKRYQKELGISTNEVLQVQFFEDTSTYGVELPEEFEAVMFTDDVAHQIFESLTKGTQRGLIYTILRIKKSETRIEKTLLLCENLNRGIRESKQLFQR</sequence>
<dbReference type="Proteomes" id="UP000050280">
    <property type="component" value="Unassembled WGS sequence"/>
</dbReference>
<reference evidence="1 2" key="1">
    <citation type="submission" date="2015-09" db="EMBL/GenBank/DDBJ databases">
        <title>Genome sequence of the marine flavobacterium Croceitalea dokdonensis DOKDO 023 that contains proton- and sodium-pumping rhodopsins.</title>
        <authorList>
            <person name="Kwon S.-K."/>
            <person name="Lee H.K."/>
            <person name="Kwak M.-J."/>
            <person name="Kim J.F."/>
        </authorList>
    </citation>
    <scope>NUCLEOTIDE SEQUENCE [LARGE SCALE GENOMIC DNA]</scope>
    <source>
        <strain evidence="1 2">DOKDO 023</strain>
    </source>
</reference>
<protein>
    <submittedName>
        <fullName evidence="1">Uncharacterized protein</fullName>
    </submittedName>
</protein>